<dbReference type="EMBL" id="CAFBQQ010000087">
    <property type="protein sequence ID" value="CAB5064092.1"/>
    <property type="molecule type" value="Genomic_DNA"/>
</dbReference>
<reference evidence="1" key="1">
    <citation type="submission" date="2020-05" db="EMBL/GenBank/DDBJ databases">
        <authorList>
            <person name="Chiriac C."/>
            <person name="Salcher M."/>
            <person name="Ghai R."/>
            <person name="Kavagutti S V."/>
        </authorList>
    </citation>
    <scope>NUCLEOTIDE SEQUENCE</scope>
</reference>
<proteinExistence type="predicted"/>
<accession>A0A6J7UFN4</accession>
<organism evidence="1">
    <name type="scientific">freshwater metagenome</name>
    <dbReference type="NCBI Taxonomy" id="449393"/>
    <lineage>
        <taxon>unclassified sequences</taxon>
        <taxon>metagenomes</taxon>
        <taxon>ecological metagenomes</taxon>
    </lineage>
</organism>
<name>A0A6J7UFN4_9ZZZZ</name>
<sequence length="52" mass="5847">MFFIVCPFALVFLQIIFEADFEGAAYAIVEKLAEKITKVAVTALTFVIFLML</sequence>
<evidence type="ECO:0000313" key="1">
    <source>
        <dbReference type="EMBL" id="CAB5064092.1"/>
    </source>
</evidence>
<protein>
    <submittedName>
        <fullName evidence="1">Unannotated protein</fullName>
    </submittedName>
</protein>
<dbReference type="AlphaFoldDB" id="A0A6J7UFN4"/>
<gene>
    <name evidence="1" type="ORF">UFOPK4358_00602</name>
</gene>